<dbReference type="GO" id="GO:0016020">
    <property type="term" value="C:membrane"/>
    <property type="evidence" value="ECO:0007669"/>
    <property type="project" value="InterPro"/>
</dbReference>
<dbReference type="InterPro" id="IPR041498">
    <property type="entry name" value="Big_6"/>
</dbReference>
<reference evidence="7 8" key="1">
    <citation type="journal article" date="2013" name="Genome Announc.">
        <title>Genome Sequence of Staphylococcus massiliensis Strain S46, Isolated from the Surface of Healthy Human Skin.</title>
        <authorList>
            <person name="Srivastav R."/>
            <person name="Singh A."/>
            <person name="Jangir P.K."/>
            <person name="Kumari C."/>
            <person name="Muduli S."/>
            <person name="Sharma R."/>
        </authorList>
    </citation>
    <scope>NUCLEOTIDE SEQUENCE [LARGE SCALE GENOMIC DNA]</scope>
    <source>
        <strain evidence="7 8">S46</strain>
    </source>
</reference>
<evidence type="ECO:0000259" key="4">
    <source>
        <dbReference type="Pfam" id="PF04650"/>
    </source>
</evidence>
<feature type="domain" description="Bacterial Ig" evidence="6">
    <location>
        <begin position="1109"/>
        <end position="1185"/>
    </location>
</feature>
<organism evidence="7 8">
    <name type="scientific">Staphylococcus massiliensis S46</name>
    <dbReference type="NCBI Taxonomy" id="1229783"/>
    <lineage>
        <taxon>Bacteria</taxon>
        <taxon>Bacillati</taxon>
        <taxon>Bacillota</taxon>
        <taxon>Bacilli</taxon>
        <taxon>Bacillales</taxon>
        <taxon>Staphylococcaceae</taxon>
        <taxon>Staphylococcus</taxon>
    </lineage>
</organism>
<sequence length="3071" mass="333663">MRHQKIQRFGIRKYNVGLFSTVIGTLLFLGSQSTAFADETTHRESNVIATTIHESESDKEEADTPKPEEAITPLESETSDDTNTLNVKDEVLDYESKTETESEASEDDAKDKVEEKDKKDEETQEEKSEKEAKSDKEDEASKSEESQKEDTPKTEKAKAESREATEDSKPRRRGKRSLEANSLREATPPENNPIRKRSKRATNDPTPTQDRSNRHSFIYGDPNDPRTLMLNDYDHPLNFTDGMDLHLDFNWLNYNENRRRVRNQNGDPYGLKGAGLHQEFVSNTSEILLRYVTFPGNNNYSTNEERLHLSFRQPKFYKNIEAIVIEDGNNTVGFTRNYDGSNWDTEVRQFTSLLRNARTKEVRLKIKLKNGQTLRSLGFTDDIPVYVTSSLEDTRNGIIANSVQNTLITLKQYGGREQQGFPIIDSLNNPSGFFIRPMNSNIVVNRKDKTFMVKHNFQPRGNATTNEQLRYSLLYFKEQLPRELLPFVRPELVELFQTNNNDIEGQEQATGKKAHRFTLDSNGLLDTSQGSKWSIINPNAETLDNFRTAENNWREVLTKNDNSPVSFATRYYLKDNVTFDSMEKALKQSLGFKLLHLDSWFELDQANTKLQTHWPVIDRGSPEKIMKGSYSANFFDFRNLNKDTPPTIDPIANKTVLKDAGIEPIRVRAHDDKVVSRITVTNLPQGLLFDSANNEIHGFPTELGTKTVTVRAYDNRNHETSRTFNITVQKARLEAPTLNPVNNEEWVVTGKAIPGTRVGVKVNGTPLTLNGQPKLVDTDDRGFYSFRLNNRVPAGQIIRAYTTKAGYQDSNDSAPVTVSRGNPPRLTTPTTNSYTDQDPISIDLQAVDDVTEPHRITYSFPPGTNTYGLVIDHNRLRGTANLQMHNQPIQVIISDEVGNTRLETFTMLVSARPQANAPIIDPASANSETQFLRVHGNKFGRIDLYRNGVLYTESNGAPSYAFVSSMSGGWASARLDRKFQAGDVIVAQYPNNGSPPSAPVVVSDKTRPNMSVIPDQEILEGDAYNITLTGNDNYTPANELVYAFEEGQNLHGMRIEGNRIVGTASDPLLTNVSIHVKVIDKGKNENSRTFNLKVNAKPQVAKPTISGDLTSEMNRVTGTTTAGATVTLRNNNVPVVNSNRQPITTVADSNGNFVFNLANRLQAGAQITVTATKARHNDSEISDVKTVSDATFPTYDYIAPIVKTINDPVQISIVGRDNVTTPQNLRYEFEAGQDTYGLTISGQTINGPVTKLTNGTKRIRMKVTDEAGNFAWGTVTLTVNDYPKLAAPTITTNINSETTIVHGTGVVGSTVKLYNGTEVLRDRGNKELAYTIGANGSYRFTLASKLPAGSEVIAVATKTNFRESDASSVDVVEDATPPSTPKAIRVTVTRGHRVNTAITLRDNVTSQQNLRVVLVPNQETHGISISNTHITGTATSVTSPKPIQFKIIDEANNERLASFTLEVREQPHAATPLFSSSINTNTTEISGTSTPNSTVRLKNGPNFITDSNNQPLVATANSRGKFIFNLSQPLPYLASITAIASLPLHLDSLPSRELIVVDKTVPVIDTSNLNDLNLTVGDDISIPLRATDNATSPNSIIFSVKRGSANTQNLTVQNGMLTGIASSPVTNEIVTLVATDGASNSSEHSFRMTVVEQPQLDPPQVNDINSDDLTITGTTAPNATVSVTVNNNPLENSSHDAITAVADATGAFTINLETPIEAYSNVTVSASKTKHRSSDPSDTIVVSDGTAPEYDAIAPINTTRGHEVSQDISSYDNVSQPGNLVYDFANGQDNYGLSIDGGIITGRPNKVTNGDVTVRFTITDEANNIKDGEFTLNVREQPKTPTPSLNNITTETTTVTGSAVIGSTIKLKKGTNYITNSQGQPLTTTTNQNGTFNIQLPNKLVTGDRVVAIASQDLHLDSDPSTVDLVEDKTLPTISPISPIHGRRGYDITPVAISGTDNTTRSNNLVYAFAGNQNTHGLRIDNKRIVGAPNTVLSSPVTLNLTVTDEAGNVGTSTVSFTVEEQPKLAKPTISHDISTVTNEITGTAESGSTVKLLRGNQEVTGANGTPLTAVTNNQGHYAIQLPNTFSTGDNITVVASKNLHLDSDASDMKAVIDRTNPSLNPIANINGMRGYDITPITLTATDNTTSSNDLVYEFVAGQPTNGLSIVNKQIVGVPTIVTPSPVELTVKVTDQAGNFDTKKVILNVVEQPKLVTPTITTNINSETTEVTGRAENGFKIKIKKGNDFILNAQGQPLEVTTNNQGEFRLSLPQKVDAGSNVTVVAFKDKHLDSDPSTVDFVEDATNPTLNPISNINGTRGYAITPVNLTGSDNATSPSDLVYEFVLGQDTNGLQIVNKQIVGTPTSVTASPLELSVKVTDQAGNIDTKRFTLTVAEQPKLSKPVITTNINTETTVVEGTAEAGATVRIKNGSSFVNDNNGQPISVTANNQGRFAINLPQKFNTNDVITALTYKQLHLDSDASNPDTVEDATRPSLNSISNINGMRGYDITPVQLSGSDNTTASNDLVYDFAPGQDTNGLRIENQQIVGTPIAVTASPVELTVRVTDQAGNTNTNTFTLNIVEQPKLSTPIITTNVTSESLVISGTAEAGSVVKLKNGSNFVIDQSGSPIEAVTNASGRFTFNLNDKIDVDSELKAISYKDKHLDSDESAPVIVSDDTNPVFDQIPAINGMRGYEISPVTINARDNKTPSNNLVYEFVPGQNTHGLSIQNNQIVGTPNKVITNPIELSVRVTDQAGKSDITTVSLTVAEQPKLMKPTITTDVNSMTTSITGTGEPGATVHLKNNQQDVIRTNGQPITTIVGNDGSFTLSLPNPLPANSEVTVLTTKDKHLDSDSSDVDHIEDKTPPTLTKPNGILEVNGMRGYDLAPVQLSGTDNVSNSNRLSISFKPGQDTHGLNITNNVLSGTPVKVTQQPITLTLLIEDEAHNVSEDTLTLNVAEQPKLVKPTINGDIDTNSNVITGNADPGALITLYDGNNPLTDSSGNPITGVVAQDGTFNIPLHKPLAPNVALTLKATKDKHLDSDSSDTDQVEDRTNPTLEDINDVTVLKTKKFEFHL</sequence>
<dbReference type="Pfam" id="PF05345">
    <property type="entry name" value="He_PIG"/>
    <property type="match status" value="2"/>
</dbReference>
<feature type="region of interest" description="Disordered" evidence="2">
    <location>
        <begin position="3032"/>
        <end position="3051"/>
    </location>
</feature>
<dbReference type="OrthoDB" id="2414687at2"/>
<keyword evidence="1 3" id="KW-0732">Signal</keyword>
<dbReference type="NCBIfam" id="TIGR01168">
    <property type="entry name" value="YSIRK_signal"/>
    <property type="match status" value="1"/>
</dbReference>
<evidence type="ECO:0000313" key="8">
    <source>
        <dbReference type="Proteomes" id="UP000009885"/>
    </source>
</evidence>
<protein>
    <submittedName>
        <fullName evidence="7">Cell wall associated biofilm protein</fullName>
    </submittedName>
</protein>
<dbReference type="InterPro" id="IPR005877">
    <property type="entry name" value="YSIRK_signal_dom"/>
</dbReference>
<dbReference type="EMBL" id="AMSQ01000010">
    <property type="protein sequence ID" value="EKU47484.1"/>
    <property type="molecule type" value="Genomic_DNA"/>
</dbReference>
<feature type="domain" description="YSIRK Gram-positive signal peptide" evidence="4">
    <location>
        <begin position="5"/>
        <end position="29"/>
    </location>
</feature>
<proteinExistence type="predicted"/>
<keyword evidence="8" id="KW-1185">Reference proteome</keyword>
<evidence type="ECO:0000256" key="2">
    <source>
        <dbReference type="SAM" id="MobiDB-lite"/>
    </source>
</evidence>
<feature type="domain" description="Bacterial Ig" evidence="6">
    <location>
        <begin position="1658"/>
        <end position="1741"/>
    </location>
</feature>
<feature type="signal peptide" evidence="3">
    <location>
        <begin position="1"/>
        <end position="37"/>
    </location>
</feature>
<evidence type="ECO:0000313" key="7">
    <source>
        <dbReference type="EMBL" id="EKU47484.1"/>
    </source>
</evidence>
<feature type="domain" description="Bacterial Ig" evidence="6">
    <location>
        <begin position="2776"/>
        <end position="2849"/>
    </location>
</feature>
<gene>
    <name evidence="7" type="ORF">C273_07297</name>
</gene>
<evidence type="ECO:0000256" key="1">
    <source>
        <dbReference type="ARBA" id="ARBA00022729"/>
    </source>
</evidence>
<feature type="compositionally biased region" description="Basic and acidic residues" evidence="2">
    <location>
        <begin position="2845"/>
        <end position="2860"/>
    </location>
</feature>
<feature type="region of interest" description="Disordered" evidence="2">
    <location>
        <begin position="2845"/>
        <end position="2864"/>
    </location>
</feature>
<name>K9AJN5_9STAP</name>
<dbReference type="PATRIC" id="fig|1229783.3.peg.1473"/>
<dbReference type="RefSeq" id="WP_009383790.1">
    <property type="nucleotide sequence ID" value="NZ_AMSQ01000010.1"/>
</dbReference>
<dbReference type="Pfam" id="PF17936">
    <property type="entry name" value="Big_6"/>
    <property type="match status" value="3"/>
</dbReference>
<feature type="region of interest" description="Disordered" evidence="2">
    <location>
        <begin position="808"/>
        <end position="837"/>
    </location>
</feature>
<accession>K9AJN5</accession>
<dbReference type="STRING" id="1229783.C273_07297"/>
<dbReference type="eggNOG" id="COG3209">
    <property type="taxonomic scope" value="Bacteria"/>
</dbReference>
<feature type="compositionally biased region" description="Basic and acidic residues" evidence="2">
    <location>
        <begin position="107"/>
        <end position="169"/>
    </location>
</feature>
<dbReference type="Pfam" id="PF12245">
    <property type="entry name" value="Big_3_2"/>
    <property type="match status" value="1"/>
</dbReference>
<evidence type="ECO:0000256" key="3">
    <source>
        <dbReference type="SAM" id="SignalP"/>
    </source>
</evidence>
<dbReference type="InterPro" id="IPR022038">
    <property type="entry name" value="Ig-like_bact"/>
</dbReference>
<dbReference type="InterPro" id="IPR013783">
    <property type="entry name" value="Ig-like_fold"/>
</dbReference>
<dbReference type="SUPFAM" id="SSF49313">
    <property type="entry name" value="Cadherin-like"/>
    <property type="match status" value="1"/>
</dbReference>
<feature type="compositionally biased region" description="Basic and acidic residues" evidence="2">
    <location>
        <begin position="87"/>
        <end position="100"/>
    </location>
</feature>
<dbReference type="Pfam" id="PF04650">
    <property type="entry name" value="YSIRK_signal"/>
    <property type="match status" value="1"/>
</dbReference>
<dbReference type="eggNOG" id="COG2911">
    <property type="taxonomic scope" value="Bacteria"/>
</dbReference>
<dbReference type="Gene3D" id="2.60.40.10">
    <property type="entry name" value="Immunoglobulins"/>
    <property type="match status" value="15"/>
</dbReference>
<evidence type="ECO:0000259" key="6">
    <source>
        <dbReference type="Pfam" id="PF17936"/>
    </source>
</evidence>
<dbReference type="GO" id="GO:0005509">
    <property type="term" value="F:calcium ion binding"/>
    <property type="evidence" value="ECO:0007669"/>
    <property type="project" value="InterPro"/>
</dbReference>
<dbReference type="Proteomes" id="UP000009885">
    <property type="component" value="Unassembled WGS sequence"/>
</dbReference>
<feature type="chain" id="PRO_5003925783" evidence="3">
    <location>
        <begin position="38"/>
        <end position="3071"/>
    </location>
</feature>
<feature type="region of interest" description="Disordered" evidence="2">
    <location>
        <begin position="48"/>
        <end position="220"/>
    </location>
</feature>
<feature type="domain" description="Ig-like" evidence="5">
    <location>
        <begin position="1960"/>
        <end position="2016"/>
    </location>
</feature>
<dbReference type="InterPro" id="IPR015919">
    <property type="entry name" value="Cadherin-like_sf"/>
</dbReference>
<evidence type="ECO:0000259" key="5">
    <source>
        <dbReference type="Pfam" id="PF12245"/>
    </source>
</evidence>
<comment type="caution">
    <text evidence="7">The sequence shown here is derived from an EMBL/GenBank/DDBJ whole genome shotgun (WGS) entry which is preliminary data.</text>
</comment>